<evidence type="ECO:0000256" key="1">
    <source>
        <dbReference type="SAM" id="MobiDB-lite"/>
    </source>
</evidence>
<feature type="compositionally biased region" description="Gly residues" evidence="1">
    <location>
        <begin position="247"/>
        <end position="269"/>
    </location>
</feature>
<feature type="compositionally biased region" description="Low complexity" evidence="1">
    <location>
        <begin position="1293"/>
        <end position="1339"/>
    </location>
</feature>
<feature type="compositionally biased region" description="Low complexity" evidence="1">
    <location>
        <begin position="373"/>
        <end position="391"/>
    </location>
</feature>
<feature type="compositionally biased region" description="Basic and acidic residues" evidence="1">
    <location>
        <begin position="829"/>
        <end position="845"/>
    </location>
</feature>
<feature type="compositionally biased region" description="Basic and acidic residues" evidence="1">
    <location>
        <begin position="2011"/>
        <end position="2047"/>
    </location>
</feature>
<feature type="compositionally biased region" description="Polar residues" evidence="1">
    <location>
        <begin position="472"/>
        <end position="483"/>
    </location>
</feature>
<feature type="compositionally biased region" description="Low complexity" evidence="1">
    <location>
        <begin position="699"/>
        <end position="714"/>
    </location>
</feature>
<feature type="compositionally biased region" description="Low complexity" evidence="1">
    <location>
        <begin position="907"/>
        <end position="974"/>
    </location>
</feature>
<keyword evidence="5" id="KW-1185">Reference proteome</keyword>
<name>A0ABY4MGN2_9ACTN</name>
<feature type="region of interest" description="Disordered" evidence="1">
    <location>
        <begin position="1211"/>
        <end position="1491"/>
    </location>
</feature>
<dbReference type="Pfam" id="PF25547">
    <property type="entry name" value="WXG100_2"/>
    <property type="match status" value="1"/>
</dbReference>
<organism evidence="4 5">
    <name type="scientific">Streptomyces halobius</name>
    <dbReference type="NCBI Taxonomy" id="2879846"/>
    <lineage>
        <taxon>Bacteria</taxon>
        <taxon>Bacillati</taxon>
        <taxon>Actinomycetota</taxon>
        <taxon>Actinomycetes</taxon>
        <taxon>Kitasatosporales</taxon>
        <taxon>Streptomycetaceae</taxon>
        <taxon>Streptomyces</taxon>
    </lineage>
</organism>
<feature type="compositionally biased region" description="Gly residues" evidence="1">
    <location>
        <begin position="286"/>
        <end position="307"/>
    </location>
</feature>
<feature type="domain" description="Tox-PL" evidence="2">
    <location>
        <begin position="1069"/>
        <end position="1188"/>
    </location>
</feature>
<feature type="compositionally biased region" description="Low complexity" evidence="1">
    <location>
        <begin position="982"/>
        <end position="996"/>
    </location>
</feature>
<protein>
    <recommendedName>
        <fullName evidence="6">Papain fold toxin 1 (Glutamine deamidase) of polymorphic toxin system</fullName>
    </recommendedName>
</protein>
<feature type="compositionally biased region" description="Basic and acidic residues" evidence="1">
    <location>
        <begin position="1635"/>
        <end position="1648"/>
    </location>
</feature>
<evidence type="ECO:0000259" key="3">
    <source>
        <dbReference type="Pfam" id="PF25547"/>
    </source>
</evidence>
<evidence type="ECO:0000313" key="5">
    <source>
        <dbReference type="Proteomes" id="UP000830115"/>
    </source>
</evidence>
<feature type="compositionally biased region" description="Low complexity" evidence="1">
    <location>
        <begin position="270"/>
        <end position="285"/>
    </location>
</feature>
<feature type="compositionally biased region" description="Polar residues" evidence="1">
    <location>
        <begin position="511"/>
        <end position="530"/>
    </location>
</feature>
<feature type="compositionally biased region" description="Polar residues" evidence="1">
    <location>
        <begin position="765"/>
        <end position="778"/>
    </location>
</feature>
<feature type="region of interest" description="Disordered" evidence="1">
    <location>
        <begin position="1507"/>
        <end position="1533"/>
    </location>
</feature>
<accession>A0ABY4MGN2</accession>
<dbReference type="EMBL" id="CP086322">
    <property type="protein sequence ID" value="UQA95491.1"/>
    <property type="molecule type" value="Genomic_DNA"/>
</dbReference>
<feature type="domain" description="Tox-PL" evidence="2">
    <location>
        <begin position="1490"/>
        <end position="1600"/>
    </location>
</feature>
<sequence>MLPNSVEWVLEMLGFNWPTADEDKLIECAQVWRQFAAEVEGHQSRGATYAANVLGANAGDSVEGFSKAWEKFSGGSGYFDDAAQAAEVIAFTFEAAAALVIGMKIAVITQLVILAAEIIAAQAAAPFTLGLSEIGGAAATLATREVVRRILKEVAKQLLDAIMEAAKEPVISALEAMASDLIAQTVNQNFGAQNGYDLGRTAKEGQKAATDAIKNTGETLGESLRDGAGSRAGRRARGGLESAAGHGSDGADGGDGADGAGSGDSGGSGSNTSSSDGGSSSSNGGSSNGGSSTSGGGSSAGDGGSSSGSGSSSSNDSGSSSDGGGSGSTSNDSSSSNSSSGGGRSGSDSGGSTSHTPRASDNAGTSTNPTGTSSKPSPDSPANSPDSTPDTPRAEPLPPPEQRSPFDEGYQGGNDSPYGTPNTPDSGSTPESGGTPDGSPSPDTSRPDPDSISTQPAPDTTPDAARPAPDTISTQPAPDNTPDSARPNPDTISTQPAPDNTPGARPAPEPISTQPTPDQSPHQGGTSHPDTPQSPTPTPAPAPEPAPAPAPEPTPSALTDPVAGNPPSYGDPTPSNAPHDGTGNGDNSATGSGGRTSMPHVGGTAPQGAPVHHTPSANQPIGQRDPAPGDPMPTVRDENDTTVTTQSADTMTAPPPTQRAADPTSTPSPAPQQAQPSNTPQANGPMTGAMPPQGGGPGTTTPGGTPANGSGNPSARPNRRPDGSQAVRDVTQQPTPERPAYNPRLDGPRRDAPTSPPGNDRRPDGSQTVQDHTQRTSPHSPPHNPRLDGPARSDNSQPETPDTPRPDSPRQADSNRPPQPPAHPSSDTTHPDTNRPDGDRPDTTRPEATQHNPTRPDAARSDSPTRPDAPQQPAPTRADRLQSDATNQAPSDPGTQAPAAPNPNSPHPHQQSNQHQHQQSQRPQQQPQHHSQPTLQSHTPTQQQTPQQTPQQHPQHQSQQQPIQQQPVPHQQPAPHHPDANQTQPLPHQQQQQQAPVPQPSNLRSHTDVRIGLNVQPNGLYSPFPHDQQALEASFPRYPDGTPRAFNDPFQPWAQLQNDGGHTVLGRSNNCADCTRSFMESWYGNPQVSAVRTYDPDGKGGIDRASGEREGTRNIEEYTGAKFRNSGPNSKDGYHQIADDLRKAGPGAAAAVLVTWPDKPNGDPGGAHVFNAVNHNGKVVWVDSQTGKVSEQPINTAAKNVWHLVLDADRKPFDPTTAQNQTPQQQTPQNQQQANTQQNQQQAQAQAQQQAQAQAQHAQPHPQQQQQPSPYTQQQQQQQQPGPYQQPHPQQPGPYAQQPHQQQPGPYTQQPHQQPQTRNPHQQQAPHHPQNPQHPAAAPETGDSSPTLDAERPDDHIEPDATDTTPRPDDANRAPRPEESAEGNEAPSAHKDGPGANHDESDNKDRSDHADHSNRTDQDDQRDKAEHPPASETRNRERPGGLEGPTDQHQQHVENNVPKDDNGTPEHAPAPAHWADTINNPGPDAPGRNNNCVDAALAAADTYAGNPTAAAHRTPDTNPDGTPSDHGETNGRNRIENTLGARFNDYGNGPNAFNRLENTLRNNGHGSQAVIVTQDNNGRAHAWNVVNHNGTITYVDAQTGQRSNKPLHDGTNGVHAIPLDANRHPLNDHPTGGKSTDDHATENNRRPAAEPAGATGDGSKFDQERTRGSAQFGETQDGDQRHYGQLGEDSQRRLRESHDVRQVGLEGALTPLRAWANDGSLYRAAEEAHANGKITFNRLRQLLKGFDELDEGTQLAVIGGIGRLSSAYHGAHAVGESPVSMDPGRTKAAAPEGTSSKPGHALHESHVVGGQGPSADARAYAVRQEAGGKNATDSAVEKIDNDFLDLRSRHGQGVLQPDMSGKNYAVLMMEERDKDGNLVDIHYVIDSSIPGSSEHHHDHSEPHLGEWARQVEEKHGDRFKAVRMYTEFEPCGDKTGTGGANCSDYLTHEMDRDTDGRARSNRARIKRGLAVPEGQPKNPLIVDYGIGYRKGPTDGEVGPRANLAEAEQKVNEAKSAVEKSKQEGSDTLKEDRARLREAREELKEAKQMEAAARAAGNPDRARVKEEFDRDMSQYRGELLRIWMAAARAKDAGVVPPQTTP</sequence>
<feature type="compositionally biased region" description="Polar residues" evidence="1">
    <location>
        <begin position="355"/>
        <end position="372"/>
    </location>
</feature>
<feature type="region of interest" description="Disordered" evidence="1">
    <location>
        <begin position="1775"/>
        <end position="1815"/>
    </location>
</feature>
<gene>
    <name evidence="4" type="ORF">K9S39_29795</name>
</gene>
<dbReference type="RefSeq" id="WP_248866404.1">
    <property type="nucleotide sequence ID" value="NZ_CP086322.1"/>
</dbReference>
<feature type="compositionally biased region" description="Low complexity" evidence="1">
    <location>
        <begin position="328"/>
        <end position="339"/>
    </location>
</feature>
<dbReference type="InterPro" id="IPR028908">
    <property type="entry name" value="Tox-PL_dom"/>
</dbReference>
<feature type="compositionally biased region" description="Polar residues" evidence="1">
    <location>
        <begin position="641"/>
        <end position="650"/>
    </location>
</feature>
<feature type="region of interest" description="Disordered" evidence="1">
    <location>
        <begin position="1619"/>
        <end position="1684"/>
    </location>
</feature>
<dbReference type="Pfam" id="PF15644">
    <property type="entry name" value="Gln_amidase"/>
    <property type="match status" value="2"/>
</dbReference>
<evidence type="ECO:0000259" key="2">
    <source>
        <dbReference type="Pfam" id="PF15644"/>
    </source>
</evidence>
<evidence type="ECO:0008006" key="6">
    <source>
        <dbReference type="Google" id="ProtNLM"/>
    </source>
</evidence>
<feature type="compositionally biased region" description="Polar residues" evidence="1">
    <location>
        <begin position="883"/>
        <end position="894"/>
    </location>
</feature>
<dbReference type="Proteomes" id="UP000830115">
    <property type="component" value="Chromosome"/>
</dbReference>
<reference evidence="4" key="1">
    <citation type="submission" date="2021-10" db="EMBL/GenBank/DDBJ databases">
        <title>Streptomyces nigrumlapis sp.nov.,an antimicrobial producing actinobacterium isolated from Black Gobi rocks.</title>
        <authorList>
            <person name="Wen Y."/>
            <person name="Zhang W."/>
            <person name="Liu X.G."/>
        </authorList>
    </citation>
    <scope>NUCLEOTIDE SEQUENCE</scope>
    <source>
        <strain evidence="4">ST13-2-2</strain>
    </source>
</reference>
<feature type="region of interest" description="Disordered" evidence="1">
    <location>
        <begin position="215"/>
        <end position="1005"/>
    </location>
</feature>
<feature type="compositionally biased region" description="Pro residues" evidence="1">
    <location>
        <begin position="532"/>
        <end position="554"/>
    </location>
</feature>
<feature type="compositionally biased region" description="Low complexity" evidence="1">
    <location>
        <begin position="1215"/>
        <end position="1283"/>
    </location>
</feature>
<feature type="compositionally biased region" description="Basic and acidic residues" evidence="1">
    <location>
        <begin position="1388"/>
        <end position="1440"/>
    </location>
</feature>
<feature type="compositionally biased region" description="Basic and acidic residues" evidence="1">
    <location>
        <begin position="1523"/>
        <end position="1533"/>
    </location>
</feature>
<feature type="compositionally biased region" description="Basic and acidic residues" evidence="1">
    <location>
        <begin position="1449"/>
        <end position="1464"/>
    </location>
</feature>
<feature type="compositionally biased region" description="Basic and acidic residues" evidence="1">
    <location>
        <begin position="1349"/>
        <end position="1359"/>
    </location>
</feature>
<proteinExistence type="predicted"/>
<feature type="compositionally biased region" description="Basic and acidic residues" evidence="1">
    <location>
        <begin position="1366"/>
        <end position="1379"/>
    </location>
</feature>
<feature type="compositionally biased region" description="Low complexity" evidence="1">
    <location>
        <begin position="308"/>
        <end position="320"/>
    </location>
</feature>
<feature type="compositionally biased region" description="Low complexity" evidence="1">
    <location>
        <begin position="423"/>
        <end position="471"/>
    </location>
</feature>
<feature type="compositionally biased region" description="Polar residues" evidence="1">
    <location>
        <begin position="413"/>
        <end position="422"/>
    </location>
</feature>
<dbReference type="InterPro" id="IPR057746">
    <property type="entry name" value="CpnT-like_N"/>
</dbReference>
<feature type="compositionally biased region" description="Low complexity" evidence="1">
    <location>
        <begin position="663"/>
        <end position="692"/>
    </location>
</feature>
<feature type="compositionally biased region" description="Gly residues" evidence="1">
    <location>
        <begin position="340"/>
        <end position="349"/>
    </location>
</feature>
<feature type="domain" description="Outer membrane channel protein CpnT-like N-terminal" evidence="3">
    <location>
        <begin position="7"/>
        <end position="144"/>
    </location>
</feature>
<evidence type="ECO:0000313" key="4">
    <source>
        <dbReference type="EMBL" id="UQA95491.1"/>
    </source>
</evidence>
<feature type="region of interest" description="Disordered" evidence="1">
    <location>
        <begin position="2011"/>
        <end position="2066"/>
    </location>
</feature>